<dbReference type="RefSeq" id="WP_254015353.1">
    <property type="nucleotide sequence ID" value="NZ_JAMZMM010000715.1"/>
</dbReference>
<keyword evidence="1" id="KW-0479">Metal-binding</keyword>
<gene>
    <name evidence="4" type="ORF">NJ959_29905</name>
</gene>
<dbReference type="InterPro" id="IPR032466">
    <property type="entry name" value="Metal_Hydrolase"/>
</dbReference>
<dbReference type="EMBL" id="JAMZMM010000715">
    <property type="protein sequence ID" value="MCP2732649.1"/>
    <property type="molecule type" value="Genomic_DNA"/>
</dbReference>
<dbReference type="GO" id="GO:0046872">
    <property type="term" value="F:metal ion binding"/>
    <property type="evidence" value="ECO:0007669"/>
    <property type="project" value="UniProtKB-KW"/>
</dbReference>
<protein>
    <submittedName>
        <fullName evidence="4">Amidohydrolase family protein</fullName>
    </submittedName>
</protein>
<feature type="non-terminal residue" evidence="4">
    <location>
        <position position="150"/>
    </location>
</feature>
<keyword evidence="5" id="KW-1185">Reference proteome</keyword>
<dbReference type="Gene3D" id="3.20.20.140">
    <property type="entry name" value="Metal-dependent hydrolases"/>
    <property type="match status" value="1"/>
</dbReference>
<dbReference type="Pfam" id="PF01979">
    <property type="entry name" value="Amidohydro_1"/>
    <property type="match status" value="1"/>
</dbReference>
<dbReference type="PANTHER" id="PTHR42752">
    <property type="entry name" value="IMIDAZOLONEPROPIONASE"/>
    <property type="match status" value="1"/>
</dbReference>
<dbReference type="GO" id="GO:0019556">
    <property type="term" value="P:L-histidine catabolic process to glutamate and formamide"/>
    <property type="evidence" value="ECO:0007669"/>
    <property type="project" value="InterPro"/>
</dbReference>
<name>A0AAE3GY98_9CYAN</name>
<evidence type="ECO:0000259" key="3">
    <source>
        <dbReference type="Pfam" id="PF01979"/>
    </source>
</evidence>
<dbReference type="AlphaFoldDB" id="A0AAE3GY98"/>
<dbReference type="Proteomes" id="UP001204953">
    <property type="component" value="Unassembled WGS sequence"/>
</dbReference>
<dbReference type="GO" id="GO:0050480">
    <property type="term" value="F:imidazolonepropionase activity"/>
    <property type="evidence" value="ECO:0007669"/>
    <property type="project" value="TreeGrafter"/>
</dbReference>
<reference evidence="4" key="1">
    <citation type="submission" date="2022-06" db="EMBL/GenBank/DDBJ databases">
        <title>New cyanobacteria of genus Symplocastrum in benthos of Lake Baikal.</title>
        <authorList>
            <person name="Sorokovikova E."/>
            <person name="Tikhonova I."/>
            <person name="Krasnopeev A."/>
            <person name="Evseev P."/>
            <person name="Gladkikh A."/>
            <person name="Belykh O."/>
        </authorList>
    </citation>
    <scope>NUCLEOTIDE SEQUENCE</scope>
    <source>
        <strain evidence="4">BBK-W-15</strain>
    </source>
</reference>
<keyword evidence="2" id="KW-0378">Hydrolase</keyword>
<organism evidence="4 5">
    <name type="scientific">Limnofasciculus baicalensis BBK-W-15</name>
    <dbReference type="NCBI Taxonomy" id="2699891"/>
    <lineage>
        <taxon>Bacteria</taxon>
        <taxon>Bacillati</taxon>
        <taxon>Cyanobacteriota</taxon>
        <taxon>Cyanophyceae</taxon>
        <taxon>Coleofasciculales</taxon>
        <taxon>Coleofasciculaceae</taxon>
        <taxon>Limnofasciculus</taxon>
        <taxon>Limnofasciculus baicalensis</taxon>
    </lineage>
</organism>
<evidence type="ECO:0000313" key="4">
    <source>
        <dbReference type="EMBL" id="MCP2732649.1"/>
    </source>
</evidence>
<dbReference type="SUPFAM" id="SSF51556">
    <property type="entry name" value="Metallo-dependent hydrolases"/>
    <property type="match status" value="1"/>
</dbReference>
<dbReference type="PANTHER" id="PTHR42752:SF1">
    <property type="entry name" value="IMIDAZOLONEPROPIONASE-RELATED"/>
    <property type="match status" value="1"/>
</dbReference>
<feature type="domain" description="Amidohydrolase-related" evidence="3">
    <location>
        <begin position="23"/>
        <end position="131"/>
    </location>
</feature>
<proteinExistence type="predicted"/>
<evidence type="ECO:0000313" key="5">
    <source>
        <dbReference type="Proteomes" id="UP001204953"/>
    </source>
</evidence>
<sequence>MVKEAVRLGALSVDHLEATTIEDAEMLAQSETFAVGLPCTGLHLSKPTGGEYANLRRLVDFGAKVAIATNFNPGSSPTMSMPLAIAAAARFCGLTPQEAITACTINAASLLGLKDRGFIAPGARADLILLKHTDERMLAYEMGGDPVDAI</sequence>
<comment type="caution">
    <text evidence="4">The sequence shown here is derived from an EMBL/GenBank/DDBJ whole genome shotgun (WGS) entry which is preliminary data.</text>
</comment>
<accession>A0AAE3GY98</accession>
<dbReference type="InterPro" id="IPR005920">
    <property type="entry name" value="HutI"/>
</dbReference>
<evidence type="ECO:0000256" key="2">
    <source>
        <dbReference type="ARBA" id="ARBA00022801"/>
    </source>
</evidence>
<dbReference type="InterPro" id="IPR006680">
    <property type="entry name" value="Amidohydro-rel"/>
</dbReference>
<dbReference type="GO" id="GO:0005737">
    <property type="term" value="C:cytoplasm"/>
    <property type="evidence" value="ECO:0007669"/>
    <property type="project" value="InterPro"/>
</dbReference>
<evidence type="ECO:0000256" key="1">
    <source>
        <dbReference type="ARBA" id="ARBA00022723"/>
    </source>
</evidence>